<dbReference type="Proteomes" id="UP000054477">
    <property type="component" value="Unassembled WGS sequence"/>
</dbReference>
<gene>
    <name evidence="2" type="ORF">K443DRAFT_126715</name>
</gene>
<sequence>MRSSLFYVIIALSATVQAAVVRSPRPDVAENDVYCDRSSGWGNGSREQCSTNKVTHRPSLPLNTSPDNFLFLTIGSRTVSGRAKCVKPLHPPAAAMRFIKLTVLLLNQNGFSNSPRKYPPDIQQIFND</sequence>
<keyword evidence="1" id="KW-0732">Signal</keyword>
<name>A0A0C9WZ07_9AGAR</name>
<dbReference type="EMBL" id="KN839527">
    <property type="protein sequence ID" value="KIJ89662.1"/>
    <property type="molecule type" value="Genomic_DNA"/>
</dbReference>
<keyword evidence="3" id="KW-1185">Reference proteome</keyword>
<feature type="chain" id="PRO_5002222586" evidence="1">
    <location>
        <begin position="19"/>
        <end position="128"/>
    </location>
</feature>
<evidence type="ECO:0000313" key="2">
    <source>
        <dbReference type="EMBL" id="KIJ89662.1"/>
    </source>
</evidence>
<protein>
    <submittedName>
        <fullName evidence="2">Uncharacterized protein</fullName>
    </submittedName>
</protein>
<reference evidence="2 3" key="1">
    <citation type="submission" date="2014-04" db="EMBL/GenBank/DDBJ databases">
        <authorList>
            <consortium name="DOE Joint Genome Institute"/>
            <person name="Kuo A."/>
            <person name="Kohler A."/>
            <person name="Nagy L.G."/>
            <person name="Floudas D."/>
            <person name="Copeland A."/>
            <person name="Barry K.W."/>
            <person name="Cichocki N."/>
            <person name="Veneault-Fourrey C."/>
            <person name="LaButti K."/>
            <person name="Lindquist E.A."/>
            <person name="Lipzen A."/>
            <person name="Lundell T."/>
            <person name="Morin E."/>
            <person name="Murat C."/>
            <person name="Sun H."/>
            <person name="Tunlid A."/>
            <person name="Henrissat B."/>
            <person name="Grigoriev I.V."/>
            <person name="Hibbett D.S."/>
            <person name="Martin F."/>
            <person name="Nordberg H.P."/>
            <person name="Cantor M.N."/>
            <person name="Hua S.X."/>
        </authorList>
    </citation>
    <scope>NUCLEOTIDE SEQUENCE [LARGE SCALE GENOMIC DNA]</scope>
    <source>
        <strain evidence="2 3">LaAM-08-1</strain>
    </source>
</reference>
<proteinExistence type="predicted"/>
<dbReference type="AlphaFoldDB" id="A0A0C9WZ07"/>
<organism evidence="2 3">
    <name type="scientific">Laccaria amethystina LaAM-08-1</name>
    <dbReference type="NCBI Taxonomy" id="1095629"/>
    <lineage>
        <taxon>Eukaryota</taxon>
        <taxon>Fungi</taxon>
        <taxon>Dikarya</taxon>
        <taxon>Basidiomycota</taxon>
        <taxon>Agaricomycotina</taxon>
        <taxon>Agaricomycetes</taxon>
        <taxon>Agaricomycetidae</taxon>
        <taxon>Agaricales</taxon>
        <taxon>Agaricineae</taxon>
        <taxon>Hydnangiaceae</taxon>
        <taxon>Laccaria</taxon>
    </lineage>
</organism>
<accession>A0A0C9WZ07</accession>
<evidence type="ECO:0000256" key="1">
    <source>
        <dbReference type="SAM" id="SignalP"/>
    </source>
</evidence>
<dbReference type="HOGENOM" id="CLU_1959937_0_0_1"/>
<evidence type="ECO:0000313" key="3">
    <source>
        <dbReference type="Proteomes" id="UP000054477"/>
    </source>
</evidence>
<reference evidence="3" key="2">
    <citation type="submission" date="2015-01" db="EMBL/GenBank/DDBJ databases">
        <title>Evolutionary Origins and Diversification of the Mycorrhizal Mutualists.</title>
        <authorList>
            <consortium name="DOE Joint Genome Institute"/>
            <consortium name="Mycorrhizal Genomics Consortium"/>
            <person name="Kohler A."/>
            <person name="Kuo A."/>
            <person name="Nagy L.G."/>
            <person name="Floudas D."/>
            <person name="Copeland A."/>
            <person name="Barry K.W."/>
            <person name="Cichocki N."/>
            <person name="Veneault-Fourrey C."/>
            <person name="LaButti K."/>
            <person name="Lindquist E.A."/>
            <person name="Lipzen A."/>
            <person name="Lundell T."/>
            <person name="Morin E."/>
            <person name="Murat C."/>
            <person name="Riley R."/>
            <person name="Ohm R."/>
            <person name="Sun H."/>
            <person name="Tunlid A."/>
            <person name="Henrissat B."/>
            <person name="Grigoriev I.V."/>
            <person name="Hibbett D.S."/>
            <person name="Martin F."/>
        </authorList>
    </citation>
    <scope>NUCLEOTIDE SEQUENCE [LARGE SCALE GENOMIC DNA]</scope>
    <source>
        <strain evidence="3">LaAM-08-1</strain>
    </source>
</reference>
<feature type="signal peptide" evidence="1">
    <location>
        <begin position="1"/>
        <end position="18"/>
    </location>
</feature>